<gene>
    <name evidence="2" type="ORF">KGM_203473</name>
</gene>
<evidence type="ECO:0000256" key="1">
    <source>
        <dbReference type="SAM" id="MobiDB-lite"/>
    </source>
</evidence>
<evidence type="ECO:0000313" key="3">
    <source>
        <dbReference type="Proteomes" id="UP000007151"/>
    </source>
</evidence>
<comment type="caution">
    <text evidence="2">The sequence shown here is derived from an EMBL/GenBank/DDBJ whole genome shotgun (WGS) entry which is preliminary data.</text>
</comment>
<feature type="region of interest" description="Disordered" evidence="1">
    <location>
        <begin position="25"/>
        <end position="48"/>
    </location>
</feature>
<feature type="compositionally biased region" description="Basic and acidic residues" evidence="1">
    <location>
        <begin position="25"/>
        <end position="37"/>
    </location>
</feature>
<dbReference type="EMBL" id="AGBW02011415">
    <property type="protein sequence ID" value="OWR46697.1"/>
    <property type="molecule type" value="Genomic_DNA"/>
</dbReference>
<reference evidence="2 3" key="1">
    <citation type="journal article" date="2011" name="Cell">
        <title>The monarch butterfly genome yields insights into long-distance migration.</title>
        <authorList>
            <person name="Zhan S."/>
            <person name="Merlin C."/>
            <person name="Boore J.L."/>
            <person name="Reppert S.M."/>
        </authorList>
    </citation>
    <scope>NUCLEOTIDE SEQUENCE [LARGE SCALE GENOMIC DNA]</scope>
    <source>
        <strain evidence="2">F-2</strain>
    </source>
</reference>
<dbReference type="InParanoid" id="A0A212EZ14"/>
<evidence type="ECO:0000313" key="2">
    <source>
        <dbReference type="EMBL" id="OWR46697.1"/>
    </source>
</evidence>
<proteinExistence type="predicted"/>
<accession>A0A212EZ14</accession>
<name>A0A212EZ14_DANPL</name>
<organism evidence="2 3">
    <name type="scientific">Danaus plexippus plexippus</name>
    <dbReference type="NCBI Taxonomy" id="278856"/>
    <lineage>
        <taxon>Eukaryota</taxon>
        <taxon>Metazoa</taxon>
        <taxon>Ecdysozoa</taxon>
        <taxon>Arthropoda</taxon>
        <taxon>Hexapoda</taxon>
        <taxon>Insecta</taxon>
        <taxon>Pterygota</taxon>
        <taxon>Neoptera</taxon>
        <taxon>Endopterygota</taxon>
        <taxon>Lepidoptera</taxon>
        <taxon>Glossata</taxon>
        <taxon>Ditrysia</taxon>
        <taxon>Papilionoidea</taxon>
        <taxon>Nymphalidae</taxon>
        <taxon>Danainae</taxon>
        <taxon>Danaini</taxon>
        <taxon>Danaina</taxon>
        <taxon>Danaus</taxon>
        <taxon>Danaus</taxon>
    </lineage>
</organism>
<dbReference type="Proteomes" id="UP000007151">
    <property type="component" value="Unassembled WGS sequence"/>
</dbReference>
<dbReference type="AlphaFoldDB" id="A0A212EZ14"/>
<dbReference type="KEGG" id="dpl:KGM_203473"/>
<keyword evidence="3" id="KW-1185">Reference proteome</keyword>
<sequence>MRSVVHERYSSIIVGEAGKYRDNRSVCKQKPSAEELAKNAAPPSKGRREYADGFSQYLHCSKCRGSPVYISDNLEAVPHMLLKGVKLENNNILEVDTLHTTRRSKRS</sequence>
<protein>
    <submittedName>
        <fullName evidence="2">Uncharacterized protein</fullName>
    </submittedName>
</protein>